<evidence type="ECO:0000256" key="1">
    <source>
        <dbReference type="ARBA" id="ARBA00022737"/>
    </source>
</evidence>
<dbReference type="PROSITE" id="PS50293">
    <property type="entry name" value="TPR_REGION"/>
    <property type="match status" value="1"/>
</dbReference>
<dbReference type="InterPro" id="IPR011990">
    <property type="entry name" value="TPR-like_helical_dom_sf"/>
</dbReference>
<feature type="repeat" description="TPR" evidence="3">
    <location>
        <begin position="81"/>
        <end position="114"/>
    </location>
</feature>
<gene>
    <name evidence="4" type="ORF">QYT958_LOCUS35840</name>
</gene>
<dbReference type="InterPro" id="IPR019734">
    <property type="entry name" value="TPR_rpt"/>
</dbReference>
<dbReference type="Gene3D" id="1.25.40.10">
    <property type="entry name" value="Tetratricopeptide repeat domain"/>
    <property type="match status" value="1"/>
</dbReference>
<accession>A0A821ZDT4</accession>
<feature type="repeat" description="TPR" evidence="3">
    <location>
        <begin position="202"/>
        <end position="235"/>
    </location>
</feature>
<keyword evidence="1" id="KW-0677">Repeat</keyword>
<dbReference type="PANTHER" id="PTHR45641">
    <property type="entry name" value="TETRATRICOPEPTIDE REPEAT PROTEIN (AFU_ORTHOLOGUE AFUA_6G03870)"/>
    <property type="match status" value="1"/>
</dbReference>
<evidence type="ECO:0000256" key="3">
    <source>
        <dbReference type="PROSITE-ProRule" id="PRU00339"/>
    </source>
</evidence>
<sequence>MKIDPSKISTSITPFAMIDEHSALPQEQEILFTMHTVFRVGEITPVAKNSRLWEVQLTITDESDPQLAGLTDCIKQEVRDTSGWYRMGKLMLKVGHFDQAEELYNELLENASDDSDRAHIYHMLGVMKYHQGEYQQAVKFFEKDLEISQKTLSPDDPELAARYNNIGGVYDNMGEYSKALEYYEKSLKIREKALPPTHPDLAYSYNNIGQLYEDMKEYSKALPLLEKALGIFRKSLPPTHPNIKVVLNAIDRVKEKL</sequence>
<dbReference type="Pfam" id="PF13424">
    <property type="entry name" value="TPR_12"/>
    <property type="match status" value="1"/>
</dbReference>
<dbReference type="PROSITE" id="PS50005">
    <property type="entry name" value="TPR"/>
    <property type="match status" value="4"/>
</dbReference>
<dbReference type="Proteomes" id="UP000663848">
    <property type="component" value="Unassembled WGS sequence"/>
</dbReference>
<dbReference type="Pfam" id="PF13374">
    <property type="entry name" value="TPR_10"/>
    <property type="match status" value="1"/>
</dbReference>
<dbReference type="AlphaFoldDB" id="A0A821ZDT4"/>
<dbReference type="SUPFAM" id="SSF48452">
    <property type="entry name" value="TPR-like"/>
    <property type="match status" value="1"/>
</dbReference>
<evidence type="ECO:0000313" key="4">
    <source>
        <dbReference type="EMBL" id="CAF4977579.1"/>
    </source>
</evidence>
<evidence type="ECO:0000256" key="2">
    <source>
        <dbReference type="ARBA" id="ARBA00022803"/>
    </source>
</evidence>
<reference evidence="4" key="1">
    <citation type="submission" date="2021-02" db="EMBL/GenBank/DDBJ databases">
        <authorList>
            <person name="Nowell W R."/>
        </authorList>
    </citation>
    <scope>NUCLEOTIDE SEQUENCE</scope>
</reference>
<proteinExistence type="predicted"/>
<dbReference type="EMBL" id="CAJOBR010027692">
    <property type="protein sequence ID" value="CAF4977579.1"/>
    <property type="molecule type" value="Genomic_DNA"/>
</dbReference>
<dbReference type="PANTHER" id="PTHR45641:SF19">
    <property type="entry name" value="NEPHROCYSTIN-3"/>
    <property type="match status" value="1"/>
</dbReference>
<name>A0A821ZDT4_9BILA</name>
<comment type="caution">
    <text evidence="4">The sequence shown here is derived from an EMBL/GenBank/DDBJ whole genome shotgun (WGS) entry which is preliminary data.</text>
</comment>
<feature type="repeat" description="TPR" evidence="3">
    <location>
        <begin position="118"/>
        <end position="151"/>
    </location>
</feature>
<evidence type="ECO:0008006" key="6">
    <source>
        <dbReference type="Google" id="ProtNLM"/>
    </source>
</evidence>
<evidence type="ECO:0000313" key="5">
    <source>
        <dbReference type="Proteomes" id="UP000663848"/>
    </source>
</evidence>
<protein>
    <recommendedName>
        <fullName evidence="6">Tetratricopeptide repeat protein</fullName>
    </recommendedName>
</protein>
<dbReference type="SMART" id="SM00028">
    <property type="entry name" value="TPR"/>
    <property type="match status" value="4"/>
</dbReference>
<feature type="repeat" description="TPR" evidence="3">
    <location>
        <begin position="160"/>
        <end position="193"/>
    </location>
</feature>
<organism evidence="4 5">
    <name type="scientific">Rotaria socialis</name>
    <dbReference type="NCBI Taxonomy" id="392032"/>
    <lineage>
        <taxon>Eukaryota</taxon>
        <taxon>Metazoa</taxon>
        <taxon>Spiralia</taxon>
        <taxon>Gnathifera</taxon>
        <taxon>Rotifera</taxon>
        <taxon>Eurotatoria</taxon>
        <taxon>Bdelloidea</taxon>
        <taxon>Philodinida</taxon>
        <taxon>Philodinidae</taxon>
        <taxon>Rotaria</taxon>
    </lineage>
</organism>
<keyword evidence="2 3" id="KW-0802">TPR repeat</keyword>